<reference evidence="1" key="1">
    <citation type="journal article" date="2020" name="mSystems">
        <title>Genome- and Community-Level Interaction Insights into Carbon Utilization and Element Cycling Functions of Hydrothermarchaeota in Hydrothermal Sediment.</title>
        <authorList>
            <person name="Zhou Z."/>
            <person name="Liu Y."/>
            <person name="Xu W."/>
            <person name="Pan J."/>
            <person name="Luo Z.H."/>
            <person name="Li M."/>
        </authorList>
    </citation>
    <scope>NUCLEOTIDE SEQUENCE [LARGE SCALE GENOMIC DNA]</scope>
    <source>
        <strain evidence="1">SpSt-12</strain>
    </source>
</reference>
<comment type="caution">
    <text evidence="1">The sequence shown here is derived from an EMBL/GenBank/DDBJ whole genome shotgun (WGS) entry which is preliminary data.</text>
</comment>
<organism evidence="1">
    <name type="scientific">Archaeoglobus fulgidus</name>
    <dbReference type="NCBI Taxonomy" id="2234"/>
    <lineage>
        <taxon>Archaea</taxon>
        <taxon>Methanobacteriati</taxon>
        <taxon>Methanobacteriota</taxon>
        <taxon>Archaeoglobi</taxon>
        <taxon>Archaeoglobales</taxon>
        <taxon>Archaeoglobaceae</taxon>
        <taxon>Archaeoglobus</taxon>
    </lineage>
</organism>
<dbReference type="EMBL" id="DSCQ01000074">
    <property type="protein sequence ID" value="HET21614.1"/>
    <property type="molecule type" value="Genomic_DNA"/>
</dbReference>
<sequence>MDEFEYEMFDDEEEEFEGEDDVKLAEIYRLASKLLKLLDEIKSFELKESASLMLIKEIIGDDKILIGLATKMLQDMSYGFDDDESYVS</sequence>
<accession>A0A7C2NCG9</accession>
<dbReference type="AlphaFoldDB" id="A0A7C2NCG9"/>
<proteinExistence type="predicted"/>
<protein>
    <submittedName>
        <fullName evidence="1">Uncharacterized protein</fullName>
    </submittedName>
</protein>
<name>A0A7C2NCG9_ARCFL</name>
<gene>
    <name evidence="1" type="ORF">ENN70_06005</name>
</gene>
<evidence type="ECO:0000313" key="1">
    <source>
        <dbReference type="EMBL" id="HET21614.1"/>
    </source>
</evidence>